<protein>
    <submittedName>
        <fullName evidence="2">Uncharacterized protein</fullName>
    </submittedName>
</protein>
<feature type="transmembrane region" description="Helical" evidence="1">
    <location>
        <begin position="41"/>
        <end position="58"/>
    </location>
</feature>
<name>A0A7V2ZMH3_9BACT</name>
<feature type="transmembrane region" description="Helical" evidence="1">
    <location>
        <begin position="78"/>
        <end position="98"/>
    </location>
</feature>
<accession>A0A7V2ZMH3</accession>
<sequence>MANIKSPHILSTASNLLGFCLLVLTSLKISKFHEATLIDEFTGAASILLIAASVLSFLSMRSKNEKRSEYYERIADTIFLSALVIIFTITFLIAFFIVF</sequence>
<keyword evidence="1" id="KW-0812">Transmembrane</keyword>
<feature type="transmembrane region" description="Helical" evidence="1">
    <location>
        <begin position="12"/>
        <end position="29"/>
    </location>
</feature>
<keyword evidence="1" id="KW-0472">Membrane</keyword>
<organism evidence="2">
    <name type="scientific">Ignavibacterium album</name>
    <dbReference type="NCBI Taxonomy" id="591197"/>
    <lineage>
        <taxon>Bacteria</taxon>
        <taxon>Pseudomonadati</taxon>
        <taxon>Ignavibacteriota</taxon>
        <taxon>Ignavibacteria</taxon>
        <taxon>Ignavibacteriales</taxon>
        <taxon>Ignavibacteriaceae</taxon>
        <taxon>Ignavibacterium</taxon>
    </lineage>
</organism>
<comment type="caution">
    <text evidence="2">The sequence shown here is derived from an EMBL/GenBank/DDBJ whole genome shotgun (WGS) entry which is preliminary data.</text>
</comment>
<dbReference type="EMBL" id="DSUJ01000011">
    <property type="protein sequence ID" value="HFI92670.1"/>
    <property type="molecule type" value="Genomic_DNA"/>
</dbReference>
<evidence type="ECO:0000256" key="1">
    <source>
        <dbReference type="SAM" id="Phobius"/>
    </source>
</evidence>
<dbReference type="AlphaFoldDB" id="A0A7V2ZMH3"/>
<keyword evidence="1" id="KW-1133">Transmembrane helix</keyword>
<evidence type="ECO:0000313" key="2">
    <source>
        <dbReference type="EMBL" id="HFI92670.1"/>
    </source>
</evidence>
<gene>
    <name evidence="2" type="ORF">ENS31_14215</name>
</gene>
<proteinExistence type="predicted"/>
<reference evidence="2" key="1">
    <citation type="journal article" date="2020" name="mSystems">
        <title>Genome- and Community-Level Interaction Insights into Carbon Utilization and Element Cycling Functions of Hydrothermarchaeota in Hydrothermal Sediment.</title>
        <authorList>
            <person name="Zhou Z."/>
            <person name="Liu Y."/>
            <person name="Xu W."/>
            <person name="Pan J."/>
            <person name="Luo Z.H."/>
            <person name="Li M."/>
        </authorList>
    </citation>
    <scope>NUCLEOTIDE SEQUENCE [LARGE SCALE GENOMIC DNA]</scope>
    <source>
        <strain evidence="2">SpSt-479</strain>
    </source>
</reference>